<reference evidence="11 12" key="1">
    <citation type="journal article" date="2020" name="Nat. Commun.">
        <title>Genome of Tripterygium wilfordii and identification of cytochrome P450 involved in triptolide biosynthesis.</title>
        <authorList>
            <person name="Tu L."/>
            <person name="Su P."/>
            <person name="Zhang Z."/>
            <person name="Gao L."/>
            <person name="Wang J."/>
            <person name="Hu T."/>
            <person name="Zhou J."/>
            <person name="Zhang Y."/>
            <person name="Zhao Y."/>
            <person name="Liu Y."/>
            <person name="Song Y."/>
            <person name="Tong Y."/>
            <person name="Lu Y."/>
            <person name="Yang J."/>
            <person name="Xu C."/>
            <person name="Jia M."/>
            <person name="Peters R.J."/>
            <person name="Huang L."/>
            <person name="Gao W."/>
        </authorList>
    </citation>
    <scope>NUCLEOTIDE SEQUENCE [LARGE SCALE GENOMIC DNA]</scope>
    <source>
        <strain evidence="12">cv. XIE 37</strain>
        <tissue evidence="11">Leaf</tissue>
    </source>
</reference>
<dbReference type="Pfam" id="PF10502">
    <property type="entry name" value="Peptidase_S26"/>
    <property type="match status" value="2"/>
</dbReference>
<keyword evidence="2" id="KW-0999">Mitochondrion inner membrane</keyword>
<feature type="domain" description="Peptidase S26" evidence="10">
    <location>
        <begin position="21"/>
        <end position="104"/>
    </location>
</feature>
<feature type="domain" description="Peptidase S26" evidence="10">
    <location>
        <begin position="112"/>
        <end position="156"/>
    </location>
</feature>
<evidence type="ECO:0000256" key="8">
    <source>
        <dbReference type="ARBA" id="ARBA00064368"/>
    </source>
</evidence>
<dbReference type="Proteomes" id="UP000593562">
    <property type="component" value="Unassembled WGS sequence"/>
</dbReference>
<sequence length="170" mass="18950">MGVSRLREFITKNKEVFNQASFVAQLICILHLNKTHISTVVLSHGPSMLPTLNITPDLLLAERLSPRLGKVGTGDIVIVRSPVAPRKVVTKRVIGVEGDSVTYVVDPNTSDRCETIVVPKGHIWVQGDNIYASTDSRRFGPVPYGLLEGRVFFRIWPPKDFGPLERKLHK</sequence>
<evidence type="ECO:0000256" key="2">
    <source>
        <dbReference type="ARBA" id="ARBA00022792"/>
    </source>
</evidence>
<feature type="active site" evidence="9">
    <location>
        <position position="91"/>
    </location>
</feature>
<dbReference type="Gene3D" id="2.10.109.10">
    <property type="entry name" value="Umud Fragment, subunit A"/>
    <property type="match status" value="1"/>
</dbReference>
<keyword evidence="3" id="KW-0378">Hydrolase</keyword>
<dbReference type="GO" id="GO:0006627">
    <property type="term" value="P:protein processing involved in protein targeting to mitochondrion"/>
    <property type="evidence" value="ECO:0007669"/>
    <property type="project" value="TreeGrafter"/>
</dbReference>
<organism evidence="11 12">
    <name type="scientific">Tripterygium wilfordii</name>
    <name type="common">Thunder God vine</name>
    <dbReference type="NCBI Taxonomy" id="458696"/>
    <lineage>
        <taxon>Eukaryota</taxon>
        <taxon>Viridiplantae</taxon>
        <taxon>Streptophyta</taxon>
        <taxon>Embryophyta</taxon>
        <taxon>Tracheophyta</taxon>
        <taxon>Spermatophyta</taxon>
        <taxon>Magnoliopsida</taxon>
        <taxon>eudicotyledons</taxon>
        <taxon>Gunneridae</taxon>
        <taxon>Pentapetalae</taxon>
        <taxon>rosids</taxon>
        <taxon>fabids</taxon>
        <taxon>Celastrales</taxon>
        <taxon>Celastraceae</taxon>
        <taxon>Tripterygium</taxon>
    </lineage>
</organism>
<keyword evidence="4" id="KW-0496">Mitochondrion</keyword>
<evidence type="ECO:0000256" key="6">
    <source>
        <dbReference type="ARBA" id="ARBA00038445"/>
    </source>
</evidence>
<dbReference type="GO" id="GO:0042720">
    <property type="term" value="C:mitochondrial inner membrane peptidase complex"/>
    <property type="evidence" value="ECO:0007669"/>
    <property type="project" value="TreeGrafter"/>
</dbReference>
<evidence type="ECO:0000313" key="11">
    <source>
        <dbReference type="EMBL" id="KAF5752754.1"/>
    </source>
</evidence>
<dbReference type="OrthoDB" id="308440at2759"/>
<dbReference type="InterPro" id="IPR036286">
    <property type="entry name" value="LexA/Signal_pep-like_sf"/>
</dbReference>
<comment type="function">
    <text evidence="7">Catalyzes the removal of transit peptides required for the targeting of proteins from the mitochondrial matrix, across the inner membrane, into the inter-membrane space.</text>
</comment>
<dbReference type="PRINTS" id="PR00727">
    <property type="entry name" value="LEADERPTASE"/>
</dbReference>
<dbReference type="InterPro" id="IPR052064">
    <property type="entry name" value="Mito_IMP1_subunit"/>
</dbReference>
<evidence type="ECO:0000256" key="1">
    <source>
        <dbReference type="ARBA" id="ARBA00004273"/>
    </source>
</evidence>
<protein>
    <recommendedName>
        <fullName evidence="10">Peptidase S26 domain-containing protein</fullName>
    </recommendedName>
</protein>
<gene>
    <name evidence="11" type="ORF">HS088_TW01G00672</name>
</gene>
<evidence type="ECO:0000313" key="12">
    <source>
        <dbReference type="Proteomes" id="UP000593562"/>
    </source>
</evidence>
<dbReference type="GO" id="GO:0004252">
    <property type="term" value="F:serine-type endopeptidase activity"/>
    <property type="evidence" value="ECO:0007669"/>
    <property type="project" value="InterPro"/>
</dbReference>
<evidence type="ECO:0000256" key="4">
    <source>
        <dbReference type="ARBA" id="ARBA00023128"/>
    </source>
</evidence>
<comment type="similarity">
    <text evidence="6">Belongs to the peptidase S26 family. IMP1 subfamily.</text>
</comment>
<dbReference type="InterPro" id="IPR000223">
    <property type="entry name" value="Pept_S26A_signal_pept_1"/>
</dbReference>
<dbReference type="CDD" id="cd06530">
    <property type="entry name" value="S26_SPase_I"/>
    <property type="match status" value="1"/>
</dbReference>
<name>A0A7J7E2S5_TRIWF</name>
<dbReference type="AlphaFoldDB" id="A0A7J7E2S5"/>
<keyword evidence="12" id="KW-1185">Reference proteome</keyword>
<dbReference type="InterPro" id="IPR019533">
    <property type="entry name" value="Peptidase_S26"/>
</dbReference>
<dbReference type="PANTHER" id="PTHR12383">
    <property type="entry name" value="PROTEASE FAMILY S26 MITOCHONDRIAL INNER MEMBRANE PROTEASE-RELATED"/>
    <property type="match status" value="1"/>
</dbReference>
<dbReference type="InParanoid" id="A0A7J7E2S5"/>
<evidence type="ECO:0000256" key="5">
    <source>
        <dbReference type="ARBA" id="ARBA00023136"/>
    </source>
</evidence>
<dbReference type="GO" id="GO:0006465">
    <property type="term" value="P:signal peptide processing"/>
    <property type="evidence" value="ECO:0007669"/>
    <property type="project" value="InterPro"/>
</dbReference>
<proteinExistence type="inferred from homology"/>
<comment type="subunit">
    <text evidence="8">Heterodimer of 2 subunits, IMP1A/B and IMP12.</text>
</comment>
<evidence type="ECO:0000256" key="9">
    <source>
        <dbReference type="PIRSR" id="PIRSR600223-1"/>
    </source>
</evidence>
<evidence type="ECO:0000256" key="3">
    <source>
        <dbReference type="ARBA" id="ARBA00022801"/>
    </source>
</evidence>
<evidence type="ECO:0000259" key="10">
    <source>
        <dbReference type="Pfam" id="PF10502"/>
    </source>
</evidence>
<evidence type="ECO:0000256" key="7">
    <source>
        <dbReference type="ARBA" id="ARBA00054895"/>
    </source>
</evidence>
<dbReference type="SUPFAM" id="SSF51306">
    <property type="entry name" value="LexA/Signal peptidase"/>
    <property type="match status" value="1"/>
</dbReference>
<keyword evidence="5" id="KW-0472">Membrane</keyword>
<comment type="subcellular location">
    <subcellularLocation>
        <location evidence="1">Mitochondrion inner membrane</location>
    </subcellularLocation>
</comment>
<feature type="active site" evidence="9">
    <location>
        <position position="47"/>
    </location>
</feature>
<comment type="caution">
    <text evidence="11">The sequence shown here is derived from an EMBL/GenBank/DDBJ whole genome shotgun (WGS) entry which is preliminary data.</text>
</comment>
<dbReference type="EMBL" id="JAAARO010000001">
    <property type="protein sequence ID" value="KAF5752754.1"/>
    <property type="molecule type" value="Genomic_DNA"/>
</dbReference>
<accession>A0A7J7E2S5</accession>
<dbReference type="FunFam" id="2.10.109.10:FF:000014">
    <property type="entry name" value="Inner membrane protease subunit 1"/>
    <property type="match status" value="1"/>
</dbReference>
<dbReference type="PANTHER" id="PTHR12383:SF16">
    <property type="entry name" value="MITOCHONDRIAL INNER MEMBRANE PROTEASE SUBUNIT 1"/>
    <property type="match status" value="1"/>
</dbReference>